<dbReference type="InterPro" id="IPR011990">
    <property type="entry name" value="TPR-like_helical_dom_sf"/>
</dbReference>
<dbReference type="Gene3D" id="1.25.40.10">
    <property type="entry name" value="Tetratricopeptide repeat domain"/>
    <property type="match status" value="2"/>
</dbReference>
<dbReference type="Pfam" id="PF13424">
    <property type="entry name" value="TPR_12"/>
    <property type="match status" value="1"/>
</dbReference>
<evidence type="ECO:0000313" key="4">
    <source>
        <dbReference type="EMBL" id="GIJ62457.1"/>
    </source>
</evidence>
<dbReference type="Pfam" id="PF00931">
    <property type="entry name" value="NB-ARC"/>
    <property type="match status" value="1"/>
</dbReference>
<dbReference type="Proteomes" id="UP000612585">
    <property type="component" value="Unassembled WGS sequence"/>
</dbReference>
<dbReference type="PANTHER" id="PTHR10098:SF108">
    <property type="entry name" value="TETRATRICOPEPTIDE REPEAT PROTEIN 28"/>
    <property type="match status" value="1"/>
</dbReference>
<evidence type="ECO:0000256" key="2">
    <source>
        <dbReference type="SAM" id="MobiDB-lite"/>
    </source>
</evidence>
<dbReference type="InterPro" id="IPR027417">
    <property type="entry name" value="P-loop_NTPase"/>
</dbReference>
<dbReference type="AlphaFoldDB" id="A0A8J4E854"/>
<dbReference type="Gene3D" id="3.40.50.300">
    <property type="entry name" value="P-loop containing nucleotide triphosphate hydrolases"/>
    <property type="match status" value="1"/>
</dbReference>
<evidence type="ECO:0000313" key="5">
    <source>
        <dbReference type="Proteomes" id="UP000612585"/>
    </source>
</evidence>
<feature type="repeat" description="TPR" evidence="1">
    <location>
        <begin position="599"/>
        <end position="632"/>
    </location>
</feature>
<dbReference type="SMART" id="SM00028">
    <property type="entry name" value="TPR"/>
    <property type="match status" value="8"/>
</dbReference>
<dbReference type="PANTHER" id="PTHR10098">
    <property type="entry name" value="RAPSYN-RELATED"/>
    <property type="match status" value="1"/>
</dbReference>
<dbReference type="PRINTS" id="PR00364">
    <property type="entry name" value="DISEASERSIST"/>
</dbReference>
<feature type="region of interest" description="Disordered" evidence="2">
    <location>
        <begin position="118"/>
        <end position="155"/>
    </location>
</feature>
<sequence>MTASDREHPRYRFARRLNELFAVADLTNDRVATVADELVRNGRVHGLTDEDRRAYRRVNGKRLSEWRHPREPAVPQGWAQLAAVLTALAERARRKVGERVELYDMTAWRQLYDEAAKSRRPADATGPSASQAAMTGTVDPDSAAAGTGFGSTPGAARFTLPAREAAFTGRDRELGAVVDGVVGAARAGGIVAIHAIDGMAGVGKTTFAVQVGHVLASTFPDRQLFVDLKGHTAGQVPSDPADALASLITAEGISPQHLPAGLDERAAMWRALMADKRVLLILDNAAHSDQVRPLLPGSPGSLVLVTSRRMLADLAAASVALDTLSPDEAERMFVRLAARAVDEPDDVTKLVARCGYLPLAISLLAGVLNKHRRWTVRDLLDESAADILGMKAERRTLAAAFDLSYQAQPVEVRRLFQVLGLHPGIEFEPFAVAALADVTVDTARSYLDDLSGDHLLIEPAHRRYRMHDLVREYARSLAESMDADERDQALDRLLDFYEDATTAADARLRDLDAVDRTPRRGLPALADRRAALTWLSTEIASVTACIDLAARDHRAARVLTLTSAVAAYLRAAGPWEQARRLQVAAVTAARHVDDPGAEAAALTELGTVEERLGDYPAAARALDNALSINHDLDNRRGQADVLAELAVVRHLSGDYPGAVQALNSALTIYRDGGHRDGEAGVLAELGVVHRVTGNHRQASDVLTQALAIFRNRSDRQGEAKALTNLGLVQWSTVHVATAIDTLVDALACFVDLDDRIGEADTLHYLGLAKTTAADLPAADRDLQRSLRICGDIRYRHGAAGALVAVGDLRVLTGAYTESAAVCDQANRIYSTLGNLHGQARSLLYLAQAHRLAGNRLEAHAALDGSERLFDELGNEPGMAAVFEQRGHFACTARDYTSALEFYDRALQGSRDSPVEAAAFNHRGIALRLLGRIDDSMSDHTRALGIARATGYVRQEAKSLDGLGRCELELGRIAKAAADLAHAVELYRIAAPVDAAQLALDLQHLTGMPAERQ</sequence>
<name>A0A8J4E854_9ACTN</name>
<organism evidence="4 5">
    <name type="scientific">Virgisporangium aurantiacum</name>
    <dbReference type="NCBI Taxonomy" id="175570"/>
    <lineage>
        <taxon>Bacteria</taxon>
        <taxon>Bacillati</taxon>
        <taxon>Actinomycetota</taxon>
        <taxon>Actinomycetes</taxon>
        <taxon>Micromonosporales</taxon>
        <taxon>Micromonosporaceae</taxon>
        <taxon>Virgisporangium</taxon>
    </lineage>
</organism>
<proteinExistence type="predicted"/>
<evidence type="ECO:0000256" key="1">
    <source>
        <dbReference type="PROSITE-ProRule" id="PRU00339"/>
    </source>
</evidence>
<dbReference type="SUPFAM" id="SSF48452">
    <property type="entry name" value="TPR-like"/>
    <property type="match status" value="3"/>
</dbReference>
<comment type="caution">
    <text evidence="4">The sequence shown here is derived from an EMBL/GenBank/DDBJ whole genome shotgun (WGS) entry which is preliminary data.</text>
</comment>
<dbReference type="InterPro" id="IPR019734">
    <property type="entry name" value="TPR_rpt"/>
</dbReference>
<keyword evidence="5" id="KW-1185">Reference proteome</keyword>
<feature type="domain" description="NB-ARC" evidence="3">
    <location>
        <begin position="193"/>
        <end position="336"/>
    </location>
</feature>
<dbReference type="RefSeq" id="WP_204008123.1">
    <property type="nucleotide sequence ID" value="NZ_BOPG01000078.1"/>
</dbReference>
<reference evidence="4" key="1">
    <citation type="submission" date="2021-01" db="EMBL/GenBank/DDBJ databases">
        <title>Whole genome shotgun sequence of Virgisporangium aurantiacum NBRC 16421.</title>
        <authorList>
            <person name="Komaki H."/>
            <person name="Tamura T."/>
        </authorList>
    </citation>
    <scope>NUCLEOTIDE SEQUENCE</scope>
    <source>
        <strain evidence="4">NBRC 16421</strain>
    </source>
</reference>
<dbReference type="PROSITE" id="PS50005">
    <property type="entry name" value="TPR"/>
    <property type="match status" value="1"/>
</dbReference>
<protein>
    <submittedName>
        <fullName evidence="4">ATPase</fullName>
    </submittedName>
</protein>
<evidence type="ECO:0000259" key="3">
    <source>
        <dbReference type="Pfam" id="PF00931"/>
    </source>
</evidence>
<dbReference type="EMBL" id="BOPG01000078">
    <property type="protein sequence ID" value="GIJ62457.1"/>
    <property type="molecule type" value="Genomic_DNA"/>
</dbReference>
<dbReference type="SUPFAM" id="SSF52540">
    <property type="entry name" value="P-loop containing nucleoside triphosphate hydrolases"/>
    <property type="match status" value="1"/>
</dbReference>
<dbReference type="InterPro" id="IPR002182">
    <property type="entry name" value="NB-ARC"/>
</dbReference>
<accession>A0A8J4E854</accession>
<gene>
    <name evidence="4" type="ORF">Vau01_099730</name>
</gene>
<keyword evidence="1" id="KW-0802">TPR repeat</keyword>
<dbReference type="GO" id="GO:0043531">
    <property type="term" value="F:ADP binding"/>
    <property type="evidence" value="ECO:0007669"/>
    <property type="project" value="InterPro"/>
</dbReference>